<evidence type="ECO:0000313" key="1">
    <source>
        <dbReference type="EMBL" id="WYC67250.1"/>
    </source>
</evidence>
<proteinExistence type="predicted"/>
<accession>A0ABZ2SG72</accession>
<protein>
    <submittedName>
        <fullName evidence="1">Uncharacterized protein</fullName>
    </submittedName>
</protein>
<gene>
    <name evidence="1" type="ORF">VNN45_10200</name>
</gene>
<dbReference type="Pfam" id="PF22398">
    <property type="entry name" value="DUF6978"/>
    <property type="match status" value="1"/>
</dbReference>
<name>A0ABZ2SG72_9LACT</name>
<dbReference type="RefSeq" id="WP_019293171.1">
    <property type="nucleotide sequence ID" value="NZ_CP141697.1"/>
</dbReference>
<evidence type="ECO:0000313" key="2">
    <source>
        <dbReference type="Proteomes" id="UP001456368"/>
    </source>
</evidence>
<organism evidence="1 2">
    <name type="scientific">Lactococcus petauri</name>
    <dbReference type="NCBI Taxonomy" id="1940789"/>
    <lineage>
        <taxon>Bacteria</taxon>
        <taxon>Bacillati</taxon>
        <taxon>Bacillota</taxon>
        <taxon>Bacilli</taxon>
        <taxon>Lactobacillales</taxon>
        <taxon>Streptococcaceae</taxon>
        <taxon>Lactococcus</taxon>
    </lineage>
</organism>
<sequence>MDTKNLSSKEVEKLIDSIKFPKKLFGMQEIWNKITKLEVNPIKSSTEIIDEDNDILYILHIQRGRIGDRYSIHLRFKDSNIHLARVDINPPKHENPDGTILERGQHHIHIYSSLYKKRDSMAYALSIEEFPNISNIVDVVSSFINKLKIKERTG</sequence>
<keyword evidence="2" id="KW-1185">Reference proteome</keyword>
<dbReference type="InterPro" id="IPR053916">
    <property type="entry name" value="DUF6978"/>
</dbReference>
<dbReference type="EMBL" id="CP141698">
    <property type="protein sequence ID" value="WYC67250.1"/>
    <property type="molecule type" value="Genomic_DNA"/>
</dbReference>
<dbReference type="Proteomes" id="UP001456368">
    <property type="component" value="Chromosome"/>
</dbReference>
<reference evidence="1 2" key="1">
    <citation type="submission" date="2023-12" db="EMBL/GenBank/DDBJ databases">
        <title>Redefining Piscine Lactococcosis.</title>
        <authorList>
            <person name="Heckman T.I."/>
            <person name="Yazdi Z."/>
            <person name="Older C.E."/>
            <person name="Griffin M.J."/>
            <person name="Waldbieser G.C."/>
            <person name="Chow A.M."/>
            <person name="Medina Silva I."/>
            <person name="Anenson K.M."/>
            <person name="Garcia J.C."/>
            <person name="LaFrentz B.R."/>
            <person name="Slavic D."/>
            <person name="Toohey-Kurth K.L."/>
            <person name="Yant P."/>
            <person name="Fritz H.M."/>
            <person name="Henderson E."/>
            <person name="McDowall R."/>
            <person name="Cai H."/>
            <person name="Adikson M."/>
            <person name="Soto E."/>
        </authorList>
    </citation>
    <scope>NUCLEOTIDE SEQUENCE [LARGE SCALE GENOMIC DNA]</scope>
    <source>
        <strain evidence="1 2">R21-91A</strain>
    </source>
</reference>